<keyword evidence="4 7" id="KW-1133">Transmembrane helix</keyword>
<evidence type="ECO:0000256" key="2">
    <source>
        <dbReference type="ARBA" id="ARBA00022475"/>
    </source>
</evidence>
<feature type="domain" description="ABC3 transporter permease C-terminal" evidence="8">
    <location>
        <begin position="290"/>
        <end position="411"/>
    </location>
</feature>
<dbReference type="GO" id="GO:0015078">
    <property type="term" value="F:proton transmembrane transporter activity"/>
    <property type="evidence" value="ECO:0007669"/>
    <property type="project" value="InterPro"/>
</dbReference>
<sequence>MKLRDLIGTAAASLWRNKGRTLLTVLATLIGAFTIALTLGIRVGVNSYISKQVDNVGEKDQLMVYADTPSGSASDKPQKYDPAVSSTASTQMLTTKQLNTIAKVKGVAKVTPMKSFTAEYIQGASKQKYAITATDGQGTHVDMAQGLQASGQAYTVDLNKAYVKALGYSNAKAALGHTVHIVAANQATNRRQVLRAKIVGVRNASIVDGGQVVFSPGLIDAINRVNNAGLPSSVKNQYYNVLATVSHPTKRNLSRIQAALTKKGMASSTFTDEVGSIHQTINAVTGGLTMFGAIALLAAAFGIINTLYMSVRDRTREIGLMKALGLSRGKIFASFSLEAALIGLLGAGCGCGLALLASGLVNKAATSSFLKGMTGFTLIQFSASNTLGILALITVIAVLAGTLPAIRASRLVPISALRYE</sequence>
<accession>A0A0R2F3I1</accession>
<name>A0A0R2F3I1_9LACO</name>
<evidence type="ECO:0008006" key="12">
    <source>
        <dbReference type="Google" id="ProtNLM"/>
    </source>
</evidence>
<dbReference type="GO" id="GO:0045259">
    <property type="term" value="C:proton-transporting ATP synthase complex"/>
    <property type="evidence" value="ECO:0007669"/>
    <property type="project" value="InterPro"/>
</dbReference>
<evidence type="ECO:0000313" key="10">
    <source>
        <dbReference type="EMBL" id="KRN19133.1"/>
    </source>
</evidence>
<keyword evidence="11" id="KW-1185">Reference proteome</keyword>
<dbReference type="InterPro" id="IPR003838">
    <property type="entry name" value="ABC3_permease_C"/>
</dbReference>
<evidence type="ECO:0000256" key="3">
    <source>
        <dbReference type="ARBA" id="ARBA00022692"/>
    </source>
</evidence>
<evidence type="ECO:0000259" key="9">
    <source>
        <dbReference type="Pfam" id="PF12704"/>
    </source>
</evidence>
<dbReference type="InterPro" id="IPR025857">
    <property type="entry name" value="MacB_PCD"/>
</dbReference>
<feature type="transmembrane region" description="Helical" evidence="7">
    <location>
        <begin position="331"/>
        <end position="357"/>
    </location>
</feature>
<dbReference type="InterPro" id="IPR050250">
    <property type="entry name" value="Macrolide_Exporter_MacB"/>
</dbReference>
<evidence type="ECO:0000256" key="6">
    <source>
        <dbReference type="ARBA" id="ARBA00038076"/>
    </source>
</evidence>
<keyword evidence="5 7" id="KW-0472">Membrane</keyword>
<dbReference type="AlphaFoldDB" id="A0A0R2F3I1"/>
<dbReference type="PRINTS" id="PR00124">
    <property type="entry name" value="ATPASEC"/>
</dbReference>
<proteinExistence type="inferred from homology"/>
<feature type="transmembrane region" description="Helical" evidence="7">
    <location>
        <begin position="21"/>
        <end position="41"/>
    </location>
</feature>
<dbReference type="PATRIC" id="fig|1423730.4.peg.244"/>
<organism evidence="10 11">
    <name type="scientific">Lacticaseibacillus camelliae DSM 22697 = JCM 13995</name>
    <dbReference type="NCBI Taxonomy" id="1423730"/>
    <lineage>
        <taxon>Bacteria</taxon>
        <taxon>Bacillati</taxon>
        <taxon>Bacillota</taxon>
        <taxon>Bacilli</taxon>
        <taxon>Lactobacillales</taxon>
        <taxon>Lactobacillaceae</taxon>
        <taxon>Lacticaseibacillus</taxon>
    </lineage>
</organism>
<evidence type="ECO:0000256" key="5">
    <source>
        <dbReference type="ARBA" id="ARBA00023136"/>
    </source>
</evidence>
<feature type="transmembrane region" description="Helical" evidence="7">
    <location>
        <begin position="288"/>
        <end position="311"/>
    </location>
</feature>
<comment type="caution">
    <text evidence="10">The sequence shown here is derived from an EMBL/GenBank/DDBJ whole genome shotgun (WGS) entry which is preliminary data.</text>
</comment>
<evidence type="ECO:0000259" key="8">
    <source>
        <dbReference type="Pfam" id="PF02687"/>
    </source>
</evidence>
<dbReference type="GO" id="GO:0005886">
    <property type="term" value="C:plasma membrane"/>
    <property type="evidence" value="ECO:0007669"/>
    <property type="project" value="UniProtKB-SubCell"/>
</dbReference>
<keyword evidence="2" id="KW-1003">Cell membrane</keyword>
<feature type="transmembrane region" description="Helical" evidence="7">
    <location>
        <begin position="377"/>
        <end position="400"/>
    </location>
</feature>
<dbReference type="Pfam" id="PF02687">
    <property type="entry name" value="FtsX"/>
    <property type="match status" value="1"/>
</dbReference>
<comment type="similarity">
    <text evidence="6">Belongs to the ABC-4 integral membrane protein family.</text>
</comment>
<evidence type="ECO:0000256" key="4">
    <source>
        <dbReference type="ARBA" id="ARBA00022989"/>
    </source>
</evidence>
<evidence type="ECO:0000313" key="11">
    <source>
        <dbReference type="Proteomes" id="UP000050865"/>
    </source>
</evidence>
<dbReference type="PANTHER" id="PTHR30572:SF4">
    <property type="entry name" value="ABC TRANSPORTER PERMEASE YTRF"/>
    <property type="match status" value="1"/>
</dbReference>
<dbReference type="InterPro" id="IPR000454">
    <property type="entry name" value="ATP_synth_F0_csu"/>
</dbReference>
<dbReference type="STRING" id="1423730.FC75_GL000232"/>
<feature type="domain" description="MacB-like periplasmic core" evidence="9">
    <location>
        <begin position="21"/>
        <end position="219"/>
    </location>
</feature>
<dbReference type="RefSeq" id="WP_056989839.1">
    <property type="nucleotide sequence ID" value="NZ_AYZJ01000077.1"/>
</dbReference>
<comment type="subcellular location">
    <subcellularLocation>
        <location evidence="1">Cell membrane</location>
        <topology evidence="1">Multi-pass membrane protein</topology>
    </subcellularLocation>
</comment>
<reference evidence="10 11" key="1">
    <citation type="journal article" date="2015" name="Genome Announc.">
        <title>Expanding the biotechnology potential of lactobacilli through comparative genomics of 213 strains and associated genera.</title>
        <authorList>
            <person name="Sun Z."/>
            <person name="Harris H.M."/>
            <person name="McCann A."/>
            <person name="Guo C."/>
            <person name="Argimon S."/>
            <person name="Zhang W."/>
            <person name="Yang X."/>
            <person name="Jeffery I.B."/>
            <person name="Cooney J.C."/>
            <person name="Kagawa T.F."/>
            <person name="Liu W."/>
            <person name="Song Y."/>
            <person name="Salvetti E."/>
            <person name="Wrobel A."/>
            <person name="Rasinkangas P."/>
            <person name="Parkhill J."/>
            <person name="Rea M.C."/>
            <person name="O'Sullivan O."/>
            <person name="Ritari J."/>
            <person name="Douillard F.P."/>
            <person name="Paul Ross R."/>
            <person name="Yang R."/>
            <person name="Briner A.E."/>
            <person name="Felis G.E."/>
            <person name="de Vos W.M."/>
            <person name="Barrangou R."/>
            <person name="Klaenhammer T.R."/>
            <person name="Caufield P.W."/>
            <person name="Cui Y."/>
            <person name="Zhang H."/>
            <person name="O'Toole P.W."/>
        </authorList>
    </citation>
    <scope>NUCLEOTIDE SEQUENCE [LARGE SCALE GENOMIC DNA]</scope>
    <source>
        <strain evidence="10 11">DSM 22697</strain>
    </source>
</reference>
<dbReference type="EMBL" id="AYZJ01000077">
    <property type="protein sequence ID" value="KRN19133.1"/>
    <property type="molecule type" value="Genomic_DNA"/>
</dbReference>
<dbReference type="PANTHER" id="PTHR30572">
    <property type="entry name" value="MEMBRANE COMPONENT OF TRANSPORTER-RELATED"/>
    <property type="match status" value="1"/>
</dbReference>
<evidence type="ECO:0000256" key="1">
    <source>
        <dbReference type="ARBA" id="ARBA00004651"/>
    </source>
</evidence>
<protein>
    <recommendedName>
        <fullName evidence="12">ABC transporter permease</fullName>
    </recommendedName>
</protein>
<evidence type="ECO:0000256" key="7">
    <source>
        <dbReference type="SAM" id="Phobius"/>
    </source>
</evidence>
<dbReference type="Proteomes" id="UP000050865">
    <property type="component" value="Unassembled WGS sequence"/>
</dbReference>
<gene>
    <name evidence="10" type="ORF">FC75_GL000232</name>
</gene>
<dbReference type="GO" id="GO:0015986">
    <property type="term" value="P:proton motive force-driven ATP synthesis"/>
    <property type="evidence" value="ECO:0007669"/>
    <property type="project" value="InterPro"/>
</dbReference>
<dbReference type="Pfam" id="PF12704">
    <property type="entry name" value="MacB_PCD"/>
    <property type="match status" value="1"/>
</dbReference>
<keyword evidence="3 7" id="KW-0812">Transmembrane</keyword>